<organism evidence="1 2">
    <name type="scientific">Sphingomonas endophytica</name>
    <dbReference type="NCBI Taxonomy" id="869719"/>
    <lineage>
        <taxon>Bacteria</taxon>
        <taxon>Pseudomonadati</taxon>
        <taxon>Pseudomonadota</taxon>
        <taxon>Alphaproteobacteria</taxon>
        <taxon>Sphingomonadales</taxon>
        <taxon>Sphingomonadaceae</taxon>
        <taxon>Sphingomonas</taxon>
    </lineage>
</organism>
<reference evidence="1 2" key="1">
    <citation type="journal article" date="2016" name="Front. Microbiol.">
        <title>Genomic Resource of Rice Seed Associated Bacteria.</title>
        <authorList>
            <person name="Midha S."/>
            <person name="Bansal K."/>
            <person name="Sharma S."/>
            <person name="Kumar N."/>
            <person name="Patil P.P."/>
            <person name="Chaudhry V."/>
            <person name="Patil P.B."/>
        </authorList>
    </citation>
    <scope>NUCLEOTIDE SEQUENCE [LARGE SCALE GENOMIC DNA]</scope>
    <source>
        <strain evidence="1 2">NS334</strain>
    </source>
</reference>
<sequence>MDFERFLTAHATHFDVALAELRAGRKRSHWMWFVFPQLAGLGRSDTARLFALKNLAEAGAYLAHPLLGPRYLACVDALLMHPDRSAEAIMGGIDALKLRSSLTLFDRAHAPPSVRTALDTFFDGPDRETLRLLGVEE</sequence>
<proteinExistence type="predicted"/>
<keyword evidence="2" id="KW-1185">Reference proteome</keyword>
<dbReference type="AlphaFoldDB" id="A0A147I867"/>
<name>A0A147I867_9SPHN</name>
<evidence type="ECO:0000313" key="2">
    <source>
        <dbReference type="Proteomes" id="UP000074310"/>
    </source>
</evidence>
<comment type="caution">
    <text evidence="1">The sequence shown here is derived from an EMBL/GenBank/DDBJ whole genome shotgun (WGS) entry which is preliminary data.</text>
</comment>
<gene>
    <name evidence="1" type="ORF">NS334_02945</name>
</gene>
<dbReference type="Gene3D" id="1.25.40.380">
    <property type="entry name" value="Protein of unknown function DUF1810"/>
    <property type="match status" value="1"/>
</dbReference>
<evidence type="ECO:0000313" key="1">
    <source>
        <dbReference type="EMBL" id="KTT75241.1"/>
    </source>
</evidence>
<dbReference type="InterPro" id="IPR036287">
    <property type="entry name" value="Rv1873-like_sf"/>
</dbReference>
<dbReference type="InterPro" id="IPR014937">
    <property type="entry name" value="DUF1810"/>
</dbReference>
<dbReference type="RefSeq" id="WP_058754487.1">
    <property type="nucleotide sequence ID" value="NZ_LDTB01000008.1"/>
</dbReference>
<dbReference type="PATRIC" id="fig|869719.3.peg.3304"/>
<dbReference type="Pfam" id="PF08837">
    <property type="entry name" value="DUF1810"/>
    <property type="match status" value="1"/>
</dbReference>
<dbReference type="PIRSF" id="PIRSF008546">
    <property type="entry name" value="UCP008546"/>
    <property type="match status" value="1"/>
</dbReference>
<accession>A0A147I867</accession>
<dbReference type="EMBL" id="LDTB01000008">
    <property type="protein sequence ID" value="KTT75241.1"/>
    <property type="molecule type" value="Genomic_DNA"/>
</dbReference>
<dbReference type="OrthoDB" id="9801870at2"/>
<protein>
    <submittedName>
        <fullName evidence="1">Calpastatin</fullName>
    </submittedName>
</protein>
<dbReference type="Proteomes" id="UP000074310">
    <property type="component" value="Unassembled WGS sequence"/>
</dbReference>
<dbReference type="SUPFAM" id="SSF140736">
    <property type="entry name" value="Rv1873-like"/>
    <property type="match status" value="1"/>
</dbReference>